<evidence type="ECO:0008006" key="3">
    <source>
        <dbReference type="Google" id="ProtNLM"/>
    </source>
</evidence>
<evidence type="ECO:0000313" key="2">
    <source>
        <dbReference type="Proteomes" id="UP001501508"/>
    </source>
</evidence>
<dbReference type="Pfam" id="PF16126">
    <property type="entry name" value="DUF4838"/>
    <property type="match status" value="1"/>
</dbReference>
<dbReference type="InterPro" id="IPR032287">
    <property type="entry name" value="DUF4838"/>
</dbReference>
<dbReference type="PANTHER" id="PTHR47406:SF2">
    <property type="entry name" value="ALPHA GLUCURONIDASE N-TERMINAL DOMAIN-CONTAINING PROTEIN"/>
    <property type="match status" value="1"/>
</dbReference>
<reference evidence="2" key="1">
    <citation type="journal article" date="2019" name="Int. J. Syst. Evol. Microbiol.">
        <title>The Global Catalogue of Microorganisms (GCM) 10K type strain sequencing project: providing services to taxonomists for standard genome sequencing and annotation.</title>
        <authorList>
            <consortium name="The Broad Institute Genomics Platform"/>
            <consortium name="The Broad Institute Genome Sequencing Center for Infectious Disease"/>
            <person name="Wu L."/>
            <person name="Ma J."/>
        </authorList>
    </citation>
    <scope>NUCLEOTIDE SEQUENCE [LARGE SCALE GENOMIC DNA]</scope>
    <source>
        <strain evidence="2">JCM 31920</strain>
    </source>
</reference>
<organism evidence="1 2">
    <name type="scientific">Ravibacter arvi</name>
    <dbReference type="NCBI Taxonomy" id="2051041"/>
    <lineage>
        <taxon>Bacteria</taxon>
        <taxon>Pseudomonadati</taxon>
        <taxon>Bacteroidota</taxon>
        <taxon>Cytophagia</taxon>
        <taxon>Cytophagales</taxon>
        <taxon>Spirosomataceae</taxon>
        <taxon>Ravibacter</taxon>
    </lineage>
</organism>
<comment type="caution">
    <text evidence="1">The sequence shown here is derived from an EMBL/GenBank/DDBJ whole genome shotgun (WGS) entry which is preliminary data.</text>
</comment>
<sequence>MTRGIVLDVNDLSTVDWPKRAKEAGINTIATHVTPSQVKSFIQSEKGRTFLSECEKYGIWVEHELHAMADLLPRELFSEDSTMFRMNEKGVRVGDFNLCVHSGKALDIVCRNVVDYAKVLRSTSGRYFYWIDDGQPMCKCPDCGKFSDSEQALILENRMVEALRKEVDPKATLAHLAYINTLDPPRKIKPAAGVFLEFAPIHRTWEKSISDTAARQPAQISHGDYLRLLDANLEVFPAETAQVLEYWLDVSLFSHWKKPAVQLPWNRDVFLQDLDAYGKRGIRNFSSFAVYMDSAYVRKYPDVSFLKAYGDGFAAFEHRPNPTSSRP</sequence>
<protein>
    <recommendedName>
        <fullName evidence="3">DUF4838 domain-containing protein</fullName>
    </recommendedName>
</protein>
<evidence type="ECO:0000313" key="1">
    <source>
        <dbReference type="EMBL" id="GAA4439518.1"/>
    </source>
</evidence>
<proteinExistence type="predicted"/>
<dbReference type="PANTHER" id="PTHR47406">
    <property type="entry name" value="COAGULATION FACTOR 5/8 TYPE, C-TERMINAL"/>
    <property type="match status" value="1"/>
</dbReference>
<name>A0ABP8LZB7_9BACT</name>
<gene>
    <name evidence="1" type="ORF">GCM10023091_21810</name>
</gene>
<dbReference type="Proteomes" id="UP001501508">
    <property type="component" value="Unassembled WGS sequence"/>
</dbReference>
<accession>A0ABP8LZB7</accession>
<dbReference type="EMBL" id="BAABEY010000021">
    <property type="protein sequence ID" value="GAA4439518.1"/>
    <property type="molecule type" value="Genomic_DNA"/>
</dbReference>
<keyword evidence="2" id="KW-1185">Reference proteome</keyword>